<dbReference type="Gene3D" id="1.20.970.10">
    <property type="entry name" value="Transferase, Pyrimidine Nucleoside Phosphorylase, Chain C"/>
    <property type="match status" value="1"/>
</dbReference>
<dbReference type="EMBL" id="JAKWFO010000005">
    <property type="protein sequence ID" value="KAI9637061.1"/>
    <property type="molecule type" value="Genomic_DNA"/>
</dbReference>
<evidence type="ECO:0000259" key="10">
    <source>
        <dbReference type="Pfam" id="PF00591"/>
    </source>
</evidence>
<comment type="caution">
    <text evidence="12">The sequence shown here is derived from an EMBL/GenBank/DDBJ whole genome shotgun (WGS) entry which is preliminary data.</text>
</comment>
<evidence type="ECO:0000256" key="5">
    <source>
        <dbReference type="ARBA" id="ARBA00022679"/>
    </source>
</evidence>
<dbReference type="InterPro" id="IPR035902">
    <property type="entry name" value="Nuc_phospho_transferase"/>
</dbReference>
<dbReference type="Pfam" id="PF02885">
    <property type="entry name" value="Glycos_trans_3N"/>
    <property type="match status" value="1"/>
</dbReference>
<evidence type="ECO:0000313" key="12">
    <source>
        <dbReference type="EMBL" id="KAI9637061.1"/>
    </source>
</evidence>
<gene>
    <name evidence="12" type="ORF">MKK02DRAFT_37372</name>
</gene>
<feature type="domain" description="Glycosyl transferase family 3 N-terminal" evidence="11">
    <location>
        <begin position="16"/>
        <end position="79"/>
    </location>
</feature>
<dbReference type="GeneID" id="77728840"/>
<evidence type="ECO:0000259" key="11">
    <source>
        <dbReference type="Pfam" id="PF02885"/>
    </source>
</evidence>
<dbReference type="SUPFAM" id="SSF47648">
    <property type="entry name" value="Nucleoside phosphorylase/phosphoribosyltransferase N-terminal domain"/>
    <property type="match status" value="1"/>
</dbReference>
<dbReference type="PANTHER" id="PTHR43285">
    <property type="entry name" value="ANTHRANILATE PHOSPHORIBOSYLTRANSFERASE"/>
    <property type="match status" value="1"/>
</dbReference>
<evidence type="ECO:0000256" key="2">
    <source>
        <dbReference type="ARBA" id="ARBA00011948"/>
    </source>
</evidence>
<keyword evidence="5" id="KW-0808">Transferase</keyword>
<dbReference type="NCBIfam" id="TIGR01245">
    <property type="entry name" value="trpD"/>
    <property type="match status" value="1"/>
</dbReference>
<proteinExistence type="inferred from homology"/>
<dbReference type="GO" id="GO:0000162">
    <property type="term" value="P:L-tryptophan biosynthetic process"/>
    <property type="evidence" value="ECO:0007669"/>
    <property type="project" value="UniProtKB-KW"/>
</dbReference>
<comment type="pathway">
    <text evidence="1">Amino-acid biosynthesis; L-tryptophan biosynthesis; L-tryptophan from chorismate: step 2/5.</text>
</comment>
<comment type="similarity">
    <text evidence="8">Belongs to the anthranilate phosphoribosyltransferase family.</text>
</comment>
<keyword evidence="13" id="KW-1185">Reference proteome</keyword>
<accession>A0AA38HDU9</accession>
<keyword evidence="4 12" id="KW-0328">Glycosyltransferase</keyword>
<dbReference type="InterPro" id="IPR000312">
    <property type="entry name" value="Glycosyl_Trfase_fam3"/>
</dbReference>
<dbReference type="Gene3D" id="3.40.1030.10">
    <property type="entry name" value="Nucleoside phosphorylase/phosphoribosyltransferase catalytic domain"/>
    <property type="match status" value="1"/>
</dbReference>
<keyword evidence="7" id="KW-0057">Aromatic amino acid biosynthesis</keyword>
<evidence type="ECO:0000256" key="4">
    <source>
        <dbReference type="ARBA" id="ARBA00022676"/>
    </source>
</evidence>
<protein>
    <recommendedName>
        <fullName evidence="9">Anthranilate phosphoribosyltransferase</fullName>
        <ecNumber evidence="2">2.4.2.18</ecNumber>
    </recommendedName>
</protein>
<dbReference type="EC" id="2.4.2.18" evidence="2"/>
<evidence type="ECO:0000313" key="13">
    <source>
        <dbReference type="Proteomes" id="UP001164286"/>
    </source>
</evidence>
<keyword evidence="3" id="KW-0028">Amino-acid biosynthesis</keyword>
<dbReference type="SUPFAM" id="SSF52418">
    <property type="entry name" value="Nucleoside phosphorylase/phosphoribosyltransferase catalytic domain"/>
    <property type="match status" value="1"/>
</dbReference>
<dbReference type="InterPro" id="IPR017459">
    <property type="entry name" value="Glycosyl_Trfase_fam3_N_dom"/>
</dbReference>
<feature type="domain" description="Glycosyl transferase family 3" evidence="10">
    <location>
        <begin position="112"/>
        <end position="379"/>
    </location>
</feature>
<dbReference type="InterPro" id="IPR005940">
    <property type="entry name" value="Anthranilate_Pribosyl_Tfrase"/>
</dbReference>
<dbReference type="Pfam" id="PF00591">
    <property type="entry name" value="Glycos_transf_3"/>
    <property type="match status" value="1"/>
</dbReference>
<sequence>MAKEESKYTPDTFKVLLKKLVQSPTDFTSEDCAECFRHLCVQGASDAQAGAFLTALTLSGLDASPEVVAACAQVLREHAIVVKDIAPPVGKHESGEWDYRDSDKEGDGFTGMVDIVGTGGDGWDTYNVSTTAAVVVAGTGVRVAKHGSKAATSTSGSADLLMSLDCRLSFPIDQLPKFLPHSPFLFLFAPHYHPSLAHIAPIRRSLNFRTIFNVLGPLINPARPQRMLLGVANKQLGDTFAEVLRLLKVERALVVCGKEGLDEISIAGETWTWWLENGEIKTGSIHPTTDFGLPTHPLSSVRGSTPDLNALTFQSILSGSSGEVPAHLSAPASADSPSIQSITDYVLLNSAALLHVSGRAKDWTDGVRLARESLESGGARTAFEGFRDSSRAAMGEKIDVRVVEDDGGVAAKNGEVKAWLKAKREDNA</sequence>
<dbReference type="Proteomes" id="UP001164286">
    <property type="component" value="Unassembled WGS sequence"/>
</dbReference>
<evidence type="ECO:0000256" key="1">
    <source>
        <dbReference type="ARBA" id="ARBA00004907"/>
    </source>
</evidence>
<name>A0AA38HDU9_9TREE</name>
<evidence type="ECO:0000256" key="8">
    <source>
        <dbReference type="ARBA" id="ARBA00061500"/>
    </source>
</evidence>
<organism evidence="12 13">
    <name type="scientific">Dioszegia hungarica</name>
    <dbReference type="NCBI Taxonomy" id="4972"/>
    <lineage>
        <taxon>Eukaryota</taxon>
        <taxon>Fungi</taxon>
        <taxon>Dikarya</taxon>
        <taxon>Basidiomycota</taxon>
        <taxon>Agaricomycotina</taxon>
        <taxon>Tremellomycetes</taxon>
        <taxon>Tremellales</taxon>
        <taxon>Bulleribasidiaceae</taxon>
        <taxon>Dioszegia</taxon>
    </lineage>
</organism>
<dbReference type="FunFam" id="3.40.1030.10:FF:000002">
    <property type="entry name" value="Anthranilate phosphoribosyltransferase"/>
    <property type="match status" value="1"/>
</dbReference>
<reference evidence="12" key="1">
    <citation type="journal article" date="2022" name="G3 (Bethesda)">
        <title>High quality genome of the basidiomycete yeast Dioszegia hungarica PDD-24b-2 isolated from cloud water.</title>
        <authorList>
            <person name="Jarrige D."/>
            <person name="Haridas S."/>
            <person name="Bleykasten-Grosshans C."/>
            <person name="Joly M."/>
            <person name="Nadalig T."/>
            <person name="Sancelme M."/>
            <person name="Vuilleumier S."/>
            <person name="Grigoriev I.V."/>
            <person name="Amato P."/>
            <person name="Bringel F."/>
        </authorList>
    </citation>
    <scope>NUCLEOTIDE SEQUENCE</scope>
    <source>
        <strain evidence="12">PDD-24b-2</strain>
    </source>
</reference>
<evidence type="ECO:0000256" key="7">
    <source>
        <dbReference type="ARBA" id="ARBA00023141"/>
    </source>
</evidence>
<dbReference type="PANTHER" id="PTHR43285:SF2">
    <property type="entry name" value="ANTHRANILATE PHOSPHORIBOSYLTRANSFERASE"/>
    <property type="match status" value="1"/>
</dbReference>
<dbReference type="HAMAP" id="MF_00211">
    <property type="entry name" value="TrpD"/>
    <property type="match status" value="1"/>
</dbReference>
<dbReference type="AlphaFoldDB" id="A0AA38HDU9"/>
<dbReference type="GO" id="GO:0005829">
    <property type="term" value="C:cytosol"/>
    <property type="evidence" value="ECO:0007669"/>
    <property type="project" value="TreeGrafter"/>
</dbReference>
<dbReference type="InterPro" id="IPR036320">
    <property type="entry name" value="Glycosyl_Trfase_fam3_N_dom_sf"/>
</dbReference>
<keyword evidence="6" id="KW-0822">Tryptophan biosynthesis</keyword>
<dbReference type="RefSeq" id="XP_052946838.1">
    <property type="nucleotide sequence ID" value="XM_053089635.1"/>
</dbReference>
<dbReference type="GO" id="GO:0004048">
    <property type="term" value="F:anthranilate phosphoribosyltransferase activity"/>
    <property type="evidence" value="ECO:0007669"/>
    <property type="project" value="UniProtKB-EC"/>
</dbReference>
<evidence type="ECO:0000256" key="3">
    <source>
        <dbReference type="ARBA" id="ARBA00022605"/>
    </source>
</evidence>
<evidence type="ECO:0000256" key="6">
    <source>
        <dbReference type="ARBA" id="ARBA00022822"/>
    </source>
</evidence>
<evidence type="ECO:0000256" key="9">
    <source>
        <dbReference type="ARBA" id="ARBA00071401"/>
    </source>
</evidence>